<dbReference type="PANTHER" id="PTHR45648:SF22">
    <property type="entry name" value="GDSL LIPASE_ACYLHYDROLASE FAMILY PROTEIN (AFU_ORTHOLOGUE AFUA_4G14700)"/>
    <property type="match status" value="1"/>
</dbReference>
<keyword evidence="4" id="KW-1185">Reference proteome</keyword>
<feature type="signal peptide" evidence="2">
    <location>
        <begin position="1"/>
        <end position="19"/>
    </location>
</feature>
<protein>
    <submittedName>
        <fullName evidence="3">Uncharacterized protein</fullName>
    </submittedName>
</protein>
<dbReference type="InterPro" id="IPR001087">
    <property type="entry name" value="GDSL"/>
</dbReference>
<dbReference type="GO" id="GO:0016788">
    <property type="term" value="F:hydrolase activity, acting on ester bonds"/>
    <property type="evidence" value="ECO:0007669"/>
    <property type="project" value="InterPro"/>
</dbReference>
<dbReference type="CDD" id="cd01846">
    <property type="entry name" value="fatty_acyltransferase_like"/>
    <property type="match status" value="1"/>
</dbReference>
<dbReference type="AlphaFoldDB" id="A0AAN8IA39"/>
<dbReference type="SUPFAM" id="SSF52266">
    <property type="entry name" value="SGNH hydrolase"/>
    <property type="match status" value="1"/>
</dbReference>
<proteinExistence type="predicted"/>
<evidence type="ECO:0000313" key="4">
    <source>
        <dbReference type="Proteomes" id="UP001316803"/>
    </source>
</evidence>
<evidence type="ECO:0000313" key="3">
    <source>
        <dbReference type="EMBL" id="KAK5956211.1"/>
    </source>
</evidence>
<dbReference type="InterPro" id="IPR036514">
    <property type="entry name" value="SGNH_hydro_sf"/>
</dbReference>
<dbReference type="InterPro" id="IPR051058">
    <property type="entry name" value="GDSL_Est/Lipase"/>
</dbReference>
<dbReference type="Gene3D" id="3.40.50.1110">
    <property type="entry name" value="SGNH hydrolase"/>
    <property type="match status" value="1"/>
</dbReference>
<dbReference type="PANTHER" id="PTHR45648">
    <property type="entry name" value="GDSL LIPASE/ACYLHYDROLASE FAMILY PROTEIN (AFU_ORTHOLOGUE AFUA_4G14700)"/>
    <property type="match status" value="1"/>
</dbReference>
<reference evidence="3 4" key="1">
    <citation type="submission" date="2022-12" db="EMBL/GenBank/DDBJ databases">
        <title>Genomic features and morphological characterization of a novel Knufia sp. strain isolated from spacecraft assembly facility.</title>
        <authorList>
            <person name="Teixeira M."/>
            <person name="Chander A.M."/>
            <person name="Stajich J.E."/>
            <person name="Venkateswaran K."/>
        </authorList>
    </citation>
    <scope>NUCLEOTIDE SEQUENCE [LARGE SCALE GENOMIC DNA]</scope>
    <source>
        <strain evidence="3 4">FJI-L2-BK-P2</strain>
    </source>
</reference>
<sequence length="367" mass="40759">MLTHVLLTVSLAASALSVALPEKQQNPVWDVGNFDSLVTFGDSYTDENRLSSIIQNNFTLPPAGTYFPEGLNTASGGRTWPRFAVEYTGNGVELYDYAVSGAVCSNNITPRNLSTEGSGFLFPAVLEYEVPAFLADRGTNRNGTDQTYFSTALSASNAVYSIWIGTNDLGVGLFLTDAQIRGYTLPDYVECIYRVFDELYAAGGRFFVLFNNAPLNLAPLYANDTLMGVGDNQYWDPKPENHTVIAEKMHEYVTSTNAIFKYKSLYEALVAKRYPGANLAVFDVWQLLSDIYDNPTAYLNGTQPANVTGFEHHCTPDQSECTLMYNGTSSDSFMWYDELHPSEQTDRIIARTFLDVLNGNSTYAQYY</sequence>
<dbReference type="Proteomes" id="UP001316803">
    <property type="component" value="Unassembled WGS sequence"/>
</dbReference>
<name>A0AAN8IA39_9EURO</name>
<gene>
    <name evidence="3" type="ORF">OHC33_002785</name>
</gene>
<feature type="chain" id="PRO_5042915422" evidence="2">
    <location>
        <begin position="20"/>
        <end position="367"/>
    </location>
</feature>
<organism evidence="3 4">
    <name type="scientific">Knufia fluminis</name>
    <dbReference type="NCBI Taxonomy" id="191047"/>
    <lineage>
        <taxon>Eukaryota</taxon>
        <taxon>Fungi</taxon>
        <taxon>Dikarya</taxon>
        <taxon>Ascomycota</taxon>
        <taxon>Pezizomycotina</taxon>
        <taxon>Eurotiomycetes</taxon>
        <taxon>Chaetothyriomycetidae</taxon>
        <taxon>Chaetothyriales</taxon>
        <taxon>Trichomeriaceae</taxon>
        <taxon>Knufia</taxon>
    </lineage>
</organism>
<keyword evidence="1" id="KW-0378">Hydrolase</keyword>
<keyword evidence="2" id="KW-0732">Signal</keyword>
<accession>A0AAN8IA39</accession>
<evidence type="ECO:0000256" key="1">
    <source>
        <dbReference type="ARBA" id="ARBA00022801"/>
    </source>
</evidence>
<evidence type="ECO:0000256" key="2">
    <source>
        <dbReference type="SAM" id="SignalP"/>
    </source>
</evidence>
<dbReference type="EMBL" id="JAKLMC020000005">
    <property type="protein sequence ID" value="KAK5956211.1"/>
    <property type="molecule type" value="Genomic_DNA"/>
</dbReference>
<dbReference type="Pfam" id="PF00657">
    <property type="entry name" value="Lipase_GDSL"/>
    <property type="match status" value="1"/>
</dbReference>
<comment type="caution">
    <text evidence="3">The sequence shown here is derived from an EMBL/GenBank/DDBJ whole genome shotgun (WGS) entry which is preliminary data.</text>
</comment>